<dbReference type="PROSITE" id="PS50157">
    <property type="entry name" value="ZINC_FINGER_C2H2_2"/>
    <property type="match status" value="6"/>
</dbReference>
<feature type="domain" description="C2H2-type" evidence="14">
    <location>
        <begin position="568"/>
        <end position="596"/>
    </location>
</feature>
<keyword evidence="13" id="KW-0472">Membrane</keyword>
<dbReference type="FunFam" id="3.30.160.60:FF:001370">
    <property type="entry name" value="Zinc finger protein"/>
    <property type="match status" value="1"/>
</dbReference>
<dbReference type="FunFam" id="3.30.160.60:FF:000446">
    <property type="entry name" value="Zinc finger protein"/>
    <property type="match status" value="2"/>
</dbReference>
<evidence type="ECO:0000259" key="14">
    <source>
        <dbReference type="PROSITE" id="PS50157"/>
    </source>
</evidence>
<proteinExistence type="inferred from homology"/>
<feature type="domain" description="C2H2-type" evidence="14">
    <location>
        <begin position="703"/>
        <end position="731"/>
    </location>
</feature>
<dbReference type="Gene3D" id="3.30.160.60">
    <property type="entry name" value="Classic Zinc Finger"/>
    <property type="match status" value="5"/>
</dbReference>
<keyword evidence="13" id="KW-1133">Transmembrane helix</keyword>
<comment type="similarity">
    <text evidence="2">Belongs to the krueppel C2H2-type zinc-finger protein family.</text>
</comment>
<keyword evidence="16" id="KW-1185">Reference proteome</keyword>
<feature type="region of interest" description="Disordered" evidence="12">
    <location>
        <begin position="354"/>
        <end position="386"/>
    </location>
</feature>
<feature type="domain" description="C2H2-type" evidence="14">
    <location>
        <begin position="675"/>
        <end position="702"/>
    </location>
</feature>
<evidence type="ECO:0000313" key="15">
    <source>
        <dbReference type="EnsemblMetazoa" id="SMAR008414-PA"/>
    </source>
</evidence>
<dbReference type="GO" id="GO:0003690">
    <property type="term" value="F:double-stranded DNA binding"/>
    <property type="evidence" value="ECO:0007669"/>
    <property type="project" value="UniProtKB-ARBA"/>
</dbReference>
<evidence type="ECO:0000256" key="7">
    <source>
        <dbReference type="ARBA" id="ARBA00023015"/>
    </source>
</evidence>
<reference evidence="16" key="1">
    <citation type="submission" date="2011-05" db="EMBL/GenBank/DDBJ databases">
        <authorList>
            <person name="Richards S.R."/>
            <person name="Qu J."/>
            <person name="Jiang H."/>
            <person name="Jhangiani S.N."/>
            <person name="Agravi P."/>
            <person name="Goodspeed R."/>
            <person name="Gross S."/>
            <person name="Mandapat C."/>
            <person name="Jackson L."/>
            <person name="Mathew T."/>
            <person name="Pu L."/>
            <person name="Thornton R."/>
            <person name="Saada N."/>
            <person name="Wilczek-Boney K.B."/>
            <person name="Lee S."/>
            <person name="Kovar C."/>
            <person name="Wu Y."/>
            <person name="Scherer S.E."/>
            <person name="Worley K.C."/>
            <person name="Muzny D.M."/>
            <person name="Gibbs R."/>
        </authorList>
    </citation>
    <scope>NUCLEOTIDE SEQUENCE</scope>
    <source>
        <strain evidence="16">Brora</strain>
    </source>
</reference>
<organism evidence="15 16">
    <name type="scientific">Strigamia maritima</name>
    <name type="common">European centipede</name>
    <name type="synonym">Geophilus maritimus</name>
    <dbReference type="NCBI Taxonomy" id="126957"/>
    <lineage>
        <taxon>Eukaryota</taxon>
        <taxon>Metazoa</taxon>
        <taxon>Ecdysozoa</taxon>
        <taxon>Arthropoda</taxon>
        <taxon>Myriapoda</taxon>
        <taxon>Chilopoda</taxon>
        <taxon>Pleurostigmophora</taxon>
        <taxon>Geophilomorpha</taxon>
        <taxon>Linotaeniidae</taxon>
        <taxon>Strigamia</taxon>
    </lineage>
</organism>
<dbReference type="GO" id="GO:0005634">
    <property type="term" value="C:nucleus"/>
    <property type="evidence" value="ECO:0007669"/>
    <property type="project" value="UniProtKB-SubCell"/>
</dbReference>
<evidence type="ECO:0000256" key="11">
    <source>
        <dbReference type="PROSITE-ProRule" id="PRU00042"/>
    </source>
</evidence>
<evidence type="ECO:0000256" key="3">
    <source>
        <dbReference type="ARBA" id="ARBA00022723"/>
    </source>
</evidence>
<evidence type="ECO:0000256" key="8">
    <source>
        <dbReference type="ARBA" id="ARBA00023125"/>
    </source>
</evidence>
<keyword evidence="5 11" id="KW-0863">Zinc-finger</keyword>
<feature type="transmembrane region" description="Helical" evidence="13">
    <location>
        <begin position="924"/>
        <end position="947"/>
    </location>
</feature>
<feature type="region of interest" description="Disordered" evidence="12">
    <location>
        <begin position="1"/>
        <end position="23"/>
    </location>
</feature>
<keyword evidence="9" id="KW-0804">Transcription</keyword>
<dbReference type="HOGENOM" id="CLU_307243_0_0_1"/>
<name>T1J483_STRMM</name>
<dbReference type="PhylomeDB" id="T1J483"/>
<evidence type="ECO:0000256" key="1">
    <source>
        <dbReference type="ARBA" id="ARBA00004123"/>
    </source>
</evidence>
<dbReference type="PANTHER" id="PTHR47772:SF8">
    <property type="entry name" value="C2H2-TYPE DOMAIN-CONTAINING PROTEIN"/>
    <property type="match status" value="1"/>
</dbReference>
<dbReference type="EnsemblMetazoa" id="SMAR008414-RA">
    <property type="protein sequence ID" value="SMAR008414-PA"/>
    <property type="gene ID" value="SMAR008414"/>
</dbReference>
<keyword evidence="6" id="KW-0862">Zinc</keyword>
<evidence type="ECO:0000256" key="13">
    <source>
        <dbReference type="SAM" id="Phobius"/>
    </source>
</evidence>
<feature type="compositionally biased region" description="Acidic residues" evidence="12">
    <location>
        <begin position="374"/>
        <end position="383"/>
    </location>
</feature>
<keyword evidence="4" id="KW-0677">Repeat</keyword>
<evidence type="ECO:0000256" key="9">
    <source>
        <dbReference type="ARBA" id="ARBA00023163"/>
    </source>
</evidence>
<keyword evidence="3" id="KW-0479">Metal-binding</keyword>
<evidence type="ECO:0000256" key="5">
    <source>
        <dbReference type="ARBA" id="ARBA00022771"/>
    </source>
</evidence>
<dbReference type="InterPro" id="IPR050636">
    <property type="entry name" value="C2H2-ZF_domain-containing"/>
</dbReference>
<feature type="domain" description="C2H2-type" evidence="14">
    <location>
        <begin position="647"/>
        <end position="674"/>
    </location>
</feature>
<dbReference type="eggNOG" id="KOG1721">
    <property type="taxonomic scope" value="Eukaryota"/>
</dbReference>
<feature type="domain" description="C2H2-type" evidence="14">
    <location>
        <begin position="538"/>
        <end position="566"/>
    </location>
</feature>
<dbReference type="SUPFAM" id="SSF57667">
    <property type="entry name" value="beta-beta-alpha zinc fingers"/>
    <property type="match status" value="3"/>
</dbReference>
<evidence type="ECO:0000256" key="2">
    <source>
        <dbReference type="ARBA" id="ARBA00006991"/>
    </source>
</evidence>
<dbReference type="GO" id="GO:0008270">
    <property type="term" value="F:zinc ion binding"/>
    <property type="evidence" value="ECO:0007669"/>
    <property type="project" value="UniProtKB-KW"/>
</dbReference>
<feature type="compositionally biased region" description="Polar residues" evidence="12">
    <location>
        <begin position="1"/>
        <end position="16"/>
    </location>
</feature>
<feature type="region of interest" description="Disordered" evidence="12">
    <location>
        <begin position="435"/>
        <end position="502"/>
    </location>
</feature>
<dbReference type="STRING" id="126957.T1J483"/>
<evidence type="ECO:0000256" key="12">
    <source>
        <dbReference type="SAM" id="MobiDB-lite"/>
    </source>
</evidence>
<dbReference type="EMBL" id="JH431841">
    <property type="status" value="NOT_ANNOTATED_CDS"/>
    <property type="molecule type" value="Genomic_DNA"/>
</dbReference>
<dbReference type="InterPro" id="IPR013087">
    <property type="entry name" value="Znf_C2H2_type"/>
</dbReference>
<dbReference type="PANTHER" id="PTHR47772">
    <property type="entry name" value="ZINC FINGER PROTEIN 200"/>
    <property type="match status" value="1"/>
</dbReference>
<feature type="compositionally biased region" description="Basic residues" evidence="12">
    <location>
        <begin position="488"/>
        <end position="502"/>
    </location>
</feature>
<keyword evidence="10" id="KW-0539">Nucleus</keyword>
<evidence type="ECO:0000256" key="10">
    <source>
        <dbReference type="ARBA" id="ARBA00023242"/>
    </source>
</evidence>
<feature type="compositionally biased region" description="Polar residues" evidence="12">
    <location>
        <begin position="355"/>
        <end position="364"/>
    </location>
</feature>
<dbReference type="Proteomes" id="UP000014500">
    <property type="component" value="Unassembled WGS sequence"/>
</dbReference>
<reference evidence="15" key="2">
    <citation type="submission" date="2015-02" db="UniProtKB">
        <authorList>
            <consortium name="EnsemblMetazoa"/>
        </authorList>
    </citation>
    <scope>IDENTIFICATION</scope>
</reference>
<evidence type="ECO:0000256" key="4">
    <source>
        <dbReference type="ARBA" id="ARBA00022737"/>
    </source>
</evidence>
<keyword evidence="7" id="KW-0805">Transcription regulation</keyword>
<dbReference type="AlphaFoldDB" id="T1J483"/>
<protein>
    <recommendedName>
        <fullName evidence="14">C2H2-type domain-containing protein</fullName>
    </recommendedName>
</protein>
<keyword evidence="8" id="KW-0238">DNA-binding</keyword>
<evidence type="ECO:0000256" key="6">
    <source>
        <dbReference type="ARBA" id="ARBA00022833"/>
    </source>
</evidence>
<sequence length="963" mass="109208">MDNSNVTDFSIDTSNMEQKESNETVNLDSNPAFLDSSQLSKEDLALAQLADMSQTNCLNSRSAFQVELQAVSQAEHQLPTLWFTATPVLPHTSFHGLGVQSLTCPTSSDSDLVQVCLPQNNFHQSDETIHVEASSLSCSTLNSANDLETCHEDERKVENDLSCQDMLVSKVTPNNVYRISPGQLNSCTALASVKGNTTDTCAHLSHEDSSAYNSSQVSLIELRNANQVENMELHSVPSHLQAEIVYQDSNGEISLSTTTVQIPIIRSESEIKRQNENNSFPNSKEISMNDNLEIPHQTHMSPVPIQSASATETSRQVGYETKLEGFVETVECYKCRLCPFISLSKNGVQEHVQSDHTQVCQPNSEEGDNYGSDVDAESSDNSDYDGSSMVIKQLQSNGTEKFVCNRCAKEFDSFQACAEHVVNEHQMKCVEVQKVSNDKNQSKNRRQRRRKADDDADYVGRELNTRRKQKVPRKMQSSDSSPDEGSNKKRHRSPKTKTILRKKKNKAPCEVDDCAIRMKSIDNLEYHRRCHVKGVAGFTCPECHEKFDHWRNISVHLWRVHVIDMELYACDQCSYKTYSLSKLINMHKRIHSEERPFLCDNCGKGFKTSKQLRNHKVIHLDKRRQRSFRSGECDVCHHTVHNKLRPFLCNYCGYAASCRSTLKMHMRQHTGEKPFSCNFCAYRTADHNSLRRHKMRHSGEKPYKCPFCPYACIQSSTYKTHLKNKHPGQDEGLMYSCNLCAFRTIKKENFITHMADHKAGAIPVQADAESADKNEPTDITQHHTLLVQDAESLSTITHLDRLPNNLPPGQIMFSTIDKIRNKIAIAAQGFPLEISQMDRYPILVGQLKASHLDNTTVVHIDPNIQLDNNQQFLLQEPLETTEQHLQNHSIHLNNSYYSRVTNPLKFPINRLQIYASTDKLLTQILIFVRLEASIIIPIIKFLILILFGSTQPTDPLYCLKSQN</sequence>
<dbReference type="FunFam" id="3.30.160.60:FF:004571">
    <property type="match status" value="1"/>
</dbReference>
<dbReference type="PROSITE" id="PS00028">
    <property type="entry name" value="ZINC_FINGER_C2H2_1"/>
    <property type="match status" value="4"/>
</dbReference>
<feature type="compositionally biased region" description="Polar residues" evidence="12">
    <location>
        <begin position="475"/>
        <end position="484"/>
    </location>
</feature>
<accession>T1J483</accession>
<dbReference type="InterPro" id="IPR036236">
    <property type="entry name" value="Znf_C2H2_sf"/>
</dbReference>
<dbReference type="SMART" id="SM00355">
    <property type="entry name" value="ZnF_C2H2"/>
    <property type="match status" value="10"/>
</dbReference>
<comment type="subcellular location">
    <subcellularLocation>
        <location evidence="1">Nucleus</location>
    </subcellularLocation>
</comment>
<feature type="domain" description="C2H2-type" evidence="14">
    <location>
        <begin position="597"/>
        <end position="624"/>
    </location>
</feature>
<evidence type="ECO:0000313" key="16">
    <source>
        <dbReference type="Proteomes" id="UP000014500"/>
    </source>
</evidence>
<keyword evidence="13" id="KW-0812">Transmembrane</keyword>